<keyword evidence="3" id="KW-1185">Reference proteome</keyword>
<gene>
    <name evidence="2" type="ORF">Ae201684_017969</name>
</gene>
<dbReference type="AlphaFoldDB" id="A0A6G0W9Y6"/>
<organism evidence="2 3">
    <name type="scientific">Aphanomyces euteiches</name>
    <dbReference type="NCBI Taxonomy" id="100861"/>
    <lineage>
        <taxon>Eukaryota</taxon>
        <taxon>Sar</taxon>
        <taxon>Stramenopiles</taxon>
        <taxon>Oomycota</taxon>
        <taxon>Saprolegniomycetes</taxon>
        <taxon>Saprolegniales</taxon>
        <taxon>Verrucalvaceae</taxon>
        <taxon>Aphanomyces</taxon>
    </lineage>
</organism>
<evidence type="ECO:0000313" key="2">
    <source>
        <dbReference type="EMBL" id="KAF0723005.1"/>
    </source>
</evidence>
<evidence type="ECO:0000313" key="3">
    <source>
        <dbReference type="Proteomes" id="UP000481153"/>
    </source>
</evidence>
<feature type="region of interest" description="Disordered" evidence="1">
    <location>
        <begin position="97"/>
        <end position="153"/>
    </location>
</feature>
<evidence type="ECO:0000256" key="1">
    <source>
        <dbReference type="SAM" id="MobiDB-lite"/>
    </source>
</evidence>
<accession>A0A6G0W9Y6</accession>
<proteinExistence type="predicted"/>
<name>A0A6G0W9Y6_9STRA</name>
<comment type="caution">
    <text evidence="2">The sequence shown here is derived from an EMBL/GenBank/DDBJ whole genome shotgun (WGS) entry which is preliminary data.</text>
</comment>
<protein>
    <submittedName>
        <fullName evidence="2">Uncharacterized protein</fullName>
    </submittedName>
</protein>
<dbReference type="EMBL" id="VJMJ01000318">
    <property type="protein sequence ID" value="KAF0723005.1"/>
    <property type="molecule type" value="Genomic_DNA"/>
</dbReference>
<dbReference type="Proteomes" id="UP000481153">
    <property type="component" value="Unassembled WGS sequence"/>
</dbReference>
<sequence length="153" mass="16599">MGSLFISQSVGGDIRQTLQQATSPVLPPRDDDRVVGFLHSSIFHLANMRVLLSLVVAATAVLALNQEQVNEPIAIEDTRALSAAHFRGKLRSFRHRRSFGRGGFGGPPGGFGGGTGEADETVRVLEAAGRSRRGRRRGRSRRRGRRSGRRNAA</sequence>
<feature type="compositionally biased region" description="Gly residues" evidence="1">
    <location>
        <begin position="100"/>
        <end position="116"/>
    </location>
</feature>
<reference evidence="2 3" key="1">
    <citation type="submission" date="2019-07" db="EMBL/GenBank/DDBJ databases">
        <title>Genomics analysis of Aphanomyces spp. identifies a new class of oomycete effector associated with host adaptation.</title>
        <authorList>
            <person name="Gaulin E."/>
        </authorList>
    </citation>
    <scope>NUCLEOTIDE SEQUENCE [LARGE SCALE GENOMIC DNA]</scope>
    <source>
        <strain evidence="2 3">ATCC 201684</strain>
    </source>
</reference>
<feature type="compositionally biased region" description="Basic residues" evidence="1">
    <location>
        <begin position="130"/>
        <end position="153"/>
    </location>
</feature>